<evidence type="ECO:0000313" key="12">
    <source>
        <dbReference type="EMBL" id="CAG7719303.1"/>
    </source>
</evidence>
<comment type="caution">
    <text evidence="12">The sequence shown here is derived from an EMBL/GenBank/DDBJ whole genome shotgun (WGS) entry which is preliminary data.</text>
</comment>
<keyword evidence="5 10" id="KW-0812">Transmembrane</keyword>
<organism evidence="12 13">
    <name type="scientific">Allacma fusca</name>
    <dbReference type="NCBI Taxonomy" id="39272"/>
    <lineage>
        <taxon>Eukaryota</taxon>
        <taxon>Metazoa</taxon>
        <taxon>Ecdysozoa</taxon>
        <taxon>Arthropoda</taxon>
        <taxon>Hexapoda</taxon>
        <taxon>Collembola</taxon>
        <taxon>Symphypleona</taxon>
        <taxon>Sminthuridae</taxon>
        <taxon>Allacma</taxon>
    </lineage>
</organism>
<evidence type="ECO:0000256" key="7">
    <source>
        <dbReference type="ARBA" id="ARBA00023136"/>
    </source>
</evidence>
<evidence type="ECO:0000256" key="4">
    <source>
        <dbReference type="ARBA" id="ARBA00014400"/>
    </source>
</evidence>
<comment type="function">
    <text evidence="9">Zinc metalloprotease that mediates intramembrane proteolysis of proteins such as ATF6, ATF6B, SREBF1/SREBP1 and SREBF2/SREBP2. Catalyzes the second step in the proteolytic activation of the sterol regulatory element-binding proteins (SREBPs) SREBF1/SREBP1 and SREBF2/SREBP2: cleaves SREBPs within the first transmembrane segment, thereby releasing the N-terminal segment with a portion of the transmembrane segment attached. Mature N-terminal SREBP fragments shuttle to the nucleus and activate gene transcription. Also mediates the second step in the proteolytic activation of the cyclic AMP-dependent transcription factor ATF-6 (ATF6 and ATF6B). Involved in intramembrane proteolysis during bone formation. In astrocytes and osteoblasts, upon DNA damage and ER stress, mediates the second step of the regulated intramembrane proteolytic activation of the transcription factor CREB3L1, leading to the inhibition of cell-cycle progression.</text>
</comment>
<keyword evidence="13" id="KW-1185">Reference proteome</keyword>
<dbReference type="GO" id="GO:0016020">
    <property type="term" value="C:membrane"/>
    <property type="evidence" value="ECO:0007669"/>
    <property type="project" value="InterPro"/>
</dbReference>
<dbReference type="InterPro" id="IPR008915">
    <property type="entry name" value="Peptidase_M50"/>
</dbReference>
<dbReference type="PANTHER" id="PTHR13325:SF3">
    <property type="entry name" value="MEMBRANE-BOUND TRANSCRIPTION FACTOR SITE-2 PROTEASE"/>
    <property type="match status" value="1"/>
</dbReference>
<dbReference type="PANTHER" id="PTHR13325">
    <property type="entry name" value="PROTEASE M50 MEMBRANE-BOUND TRANSCRIPTION FACTOR SITE 2 PROTEASE"/>
    <property type="match status" value="1"/>
</dbReference>
<dbReference type="Proteomes" id="UP000708208">
    <property type="component" value="Unassembled WGS sequence"/>
</dbReference>
<comment type="subcellular location">
    <subcellularLocation>
        <location evidence="2">Endomembrane system</location>
        <topology evidence="2">Multi-pass membrane protein</topology>
    </subcellularLocation>
</comment>
<dbReference type="EC" id="3.4.24.85" evidence="3"/>
<evidence type="ECO:0000259" key="11">
    <source>
        <dbReference type="Pfam" id="PF02163"/>
    </source>
</evidence>
<comment type="catalytic activity">
    <reaction evidence="1">
        <text>Cleaves several transcription factors that are type-2 transmembrane proteins within membrane-spanning domains. Known substrates include sterol regulatory element-binding protein (SREBP) -1, SREBP-2 and forms of the transcriptional activator ATF6. SREBP-2 is cleaved at the site 477-DRSRILL-|-CVLTFLCLSFNPLTSLLQWGGA-505. The residues Asn-Pro, 11 residues distal to the site of cleavage in the membrane-spanning domain, are important for cleavage by S2P endopeptidase. Replacement of either of these residues does not prevent cleavage, but there is no cleavage if both of these residues are replaced.</text>
        <dbReference type="EC" id="3.4.24.85"/>
    </reaction>
</comment>
<evidence type="ECO:0000256" key="5">
    <source>
        <dbReference type="ARBA" id="ARBA00022692"/>
    </source>
</evidence>
<feature type="transmembrane region" description="Helical" evidence="10">
    <location>
        <begin position="148"/>
        <end position="168"/>
    </location>
</feature>
<dbReference type="GO" id="GO:1905897">
    <property type="term" value="P:regulation of response to endoplasmic reticulum stress"/>
    <property type="evidence" value="ECO:0007669"/>
    <property type="project" value="TreeGrafter"/>
</dbReference>
<dbReference type="GO" id="GO:0012505">
    <property type="term" value="C:endomembrane system"/>
    <property type="evidence" value="ECO:0007669"/>
    <property type="project" value="UniProtKB-SubCell"/>
</dbReference>
<protein>
    <recommendedName>
        <fullName evidence="4">Membrane-bound transcription factor site-2 protease</fullName>
        <ecNumber evidence="3">3.4.24.85</ecNumber>
    </recommendedName>
    <alternativeName>
        <fullName evidence="8">Endopeptidase S2P</fullName>
    </alternativeName>
</protein>
<dbReference type="InterPro" id="IPR001193">
    <property type="entry name" value="MBTPS2"/>
</dbReference>
<dbReference type="GO" id="GO:0031293">
    <property type="term" value="P:membrane protein intracellular domain proteolysis"/>
    <property type="evidence" value="ECO:0007669"/>
    <property type="project" value="TreeGrafter"/>
</dbReference>
<dbReference type="OrthoDB" id="69989at2759"/>
<feature type="transmembrane region" description="Helical" evidence="10">
    <location>
        <begin position="175"/>
        <end position="192"/>
    </location>
</feature>
<dbReference type="EMBL" id="CAJVCH010060306">
    <property type="protein sequence ID" value="CAG7719303.1"/>
    <property type="molecule type" value="Genomic_DNA"/>
</dbReference>
<dbReference type="Pfam" id="PF02163">
    <property type="entry name" value="Peptidase_M50"/>
    <property type="match status" value="1"/>
</dbReference>
<evidence type="ECO:0000256" key="8">
    <source>
        <dbReference type="ARBA" id="ARBA00032658"/>
    </source>
</evidence>
<evidence type="ECO:0000256" key="1">
    <source>
        <dbReference type="ARBA" id="ARBA00001350"/>
    </source>
</evidence>
<evidence type="ECO:0000313" key="13">
    <source>
        <dbReference type="Proteomes" id="UP000708208"/>
    </source>
</evidence>
<gene>
    <name evidence="12" type="ORF">AFUS01_LOCUS8636</name>
</gene>
<feature type="transmembrane region" description="Helical" evidence="10">
    <location>
        <begin position="489"/>
        <end position="511"/>
    </location>
</feature>
<accession>A0A8J2K466</accession>
<evidence type="ECO:0000256" key="9">
    <source>
        <dbReference type="ARBA" id="ARBA00045828"/>
    </source>
</evidence>
<feature type="transmembrane region" description="Helical" evidence="10">
    <location>
        <begin position="51"/>
        <end position="73"/>
    </location>
</feature>
<feature type="transmembrane region" description="Helical" evidence="10">
    <location>
        <begin position="212"/>
        <end position="231"/>
    </location>
</feature>
<feature type="transmembrane region" description="Helical" evidence="10">
    <location>
        <begin position="6"/>
        <end position="21"/>
    </location>
</feature>
<reference evidence="12" key="1">
    <citation type="submission" date="2021-06" db="EMBL/GenBank/DDBJ databases">
        <authorList>
            <person name="Hodson N. C."/>
            <person name="Mongue J. A."/>
            <person name="Jaron S. K."/>
        </authorList>
    </citation>
    <scope>NUCLEOTIDE SEQUENCE</scope>
</reference>
<evidence type="ECO:0000256" key="6">
    <source>
        <dbReference type="ARBA" id="ARBA00022989"/>
    </source>
</evidence>
<keyword evidence="7 10" id="KW-0472">Membrane</keyword>
<feature type="domain" description="Peptidase M50" evidence="11">
    <location>
        <begin position="150"/>
        <end position="496"/>
    </location>
</feature>
<dbReference type="AlphaFoldDB" id="A0A8J2K466"/>
<evidence type="ECO:0000256" key="10">
    <source>
        <dbReference type="SAM" id="Phobius"/>
    </source>
</evidence>
<keyword evidence="6 10" id="KW-1133">Transmembrane helix</keyword>
<name>A0A8J2K466_9HEXA</name>
<sequence>MDWKTLVGFTVIFHGIVYAWRRQWILRLDTKKFNNCFNGLGTHRIRKYLRVWFRLGTYVTIVFGFPFTLWLFLRTIYNCLLPSVVSIAASVSPATLLTEDPLELHHDQLSPLPDADVIAPSNSGSTASSSYLAIQPILPGWNLPLSHLPYYILAILISVVIHEMGHAVASASHRIPIISVGFSFFGPLIPAAHVELNSAQLREAKFKKQLDILTAGVWMNLYLALITYFVMPRILPALMWPTHSSGTGLAVTGVLSTSGAGGPSGLERGDVIIGIENCPVENLDSWLTCLESIWKVHPVGYCLMSDSIAKFSNNSEDCCSPDGDNSPTHLCFLQMDFISETKEPIISGPNMSSNDNMKANQSSFCLPALPIITGNGSKTHNCHTPHYTCLGDNSESHCVLPRIVKDYKRFRTVQIHRRQYYAKESVLFVGDVFDLVNGVRTTEFVPRLSAGLAVVNMLPIYGLDGYHVVDAIVRTSVGKRWDGREVSRLVNVISWAALAVALLTVLCSVVQSF</sequence>
<proteinExistence type="predicted"/>
<evidence type="ECO:0000256" key="2">
    <source>
        <dbReference type="ARBA" id="ARBA00004127"/>
    </source>
</evidence>
<evidence type="ECO:0000256" key="3">
    <source>
        <dbReference type="ARBA" id="ARBA00012347"/>
    </source>
</evidence>
<dbReference type="GO" id="GO:0004222">
    <property type="term" value="F:metalloendopeptidase activity"/>
    <property type="evidence" value="ECO:0007669"/>
    <property type="project" value="InterPro"/>
</dbReference>
<dbReference type="GO" id="GO:0005737">
    <property type="term" value="C:cytoplasm"/>
    <property type="evidence" value="ECO:0007669"/>
    <property type="project" value="TreeGrafter"/>
</dbReference>